<accession>A0A6V8HFZ0</accession>
<dbReference type="AlphaFoldDB" id="A0A6V8HFZ0"/>
<keyword evidence="3" id="KW-1185">Reference proteome</keyword>
<comment type="caution">
    <text evidence="2">The sequence shown here is derived from an EMBL/GenBank/DDBJ whole genome shotgun (WGS) entry which is preliminary data.</text>
</comment>
<keyword evidence="1" id="KW-1133">Transmembrane helix</keyword>
<organism evidence="2 3">
    <name type="scientific">Talaromyces pinophilus</name>
    <name type="common">Penicillium pinophilum</name>
    <dbReference type="NCBI Taxonomy" id="128442"/>
    <lineage>
        <taxon>Eukaryota</taxon>
        <taxon>Fungi</taxon>
        <taxon>Dikarya</taxon>
        <taxon>Ascomycota</taxon>
        <taxon>Pezizomycotina</taxon>
        <taxon>Eurotiomycetes</taxon>
        <taxon>Eurotiomycetidae</taxon>
        <taxon>Eurotiales</taxon>
        <taxon>Trichocomaceae</taxon>
        <taxon>Talaromyces</taxon>
        <taxon>Talaromyces sect. Talaromyces</taxon>
    </lineage>
</organism>
<gene>
    <name evidence="2" type="ORF">TCE0_041r13522</name>
</gene>
<evidence type="ECO:0000256" key="1">
    <source>
        <dbReference type="SAM" id="Phobius"/>
    </source>
</evidence>
<sequence length="309" mass="31092">MVVSVKYFDVAVEKAEAGVLVKAVLAFAVCSDAVGLPVGWVALVVFAAAAAAAVVVVVAAEFGMVRAELQAEVMVEIGVVKKVVVSVEFDSAGVMAVAGVVVYVGSVAGVIVAAVGLLESCIAAAVEGLAQAAVMAEIEVAGMGVGIGVDVVVSSVRHIVAAVACVDLTAAMAVAQLVEKDAIRIGSRIAVAASVQSAAVMAAVEAAAKIAIDVAANVDAVGSPENYIAAAVAAADTDIVAVVAVEAIEDVLILAVVPEFATEKVVHIPEHKMALKPENNQTNSYNSCIAHYCRHCIAAATEAPSHEIE</sequence>
<evidence type="ECO:0000313" key="3">
    <source>
        <dbReference type="Proteomes" id="UP000053095"/>
    </source>
</evidence>
<dbReference type="EMBL" id="DF933837">
    <property type="protein sequence ID" value="GAM40851.1"/>
    <property type="molecule type" value="Genomic_DNA"/>
</dbReference>
<proteinExistence type="predicted"/>
<keyword evidence="1" id="KW-0472">Membrane</keyword>
<feature type="transmembrane region" description="Helical" evidence="1">
    <location>
        <begin position="92"/>
        <end position="118"/>
    </location>
</feature>
<keyword evidence="1" id="KW-0812">Transmembrane</keyword>
<name>A0A6V8HFZ0_TALPI</name>
<evidence type="ECO:0000313" key="2">
    <source>
        <dbReference type="EMBL" id="GAM40851.1"/>
    </source>
</evidence>
<reference evidence="3" key="1">
    <citation type="journal article" date="2015" name="Genome Announc.">
        <title>Draft genome sequence of Talaromyces cellulolyticus strain Y-94, a source of lignocellulosic biomass-degrading enzymes.</title>
        <authorList>
            <person name="Fujii T."/>
            <person name="Koike H."/>
            <person name="Sawayama S."/>
            <person name="Yano S."/>
            <person name="Inoue H."/>
        </authorList>
    </citation>
    <scope>NUCLEOTIDE SEQUENCE [LARGE SCALE GENOMIC DNA]</scope>
    <source>
        <strain evidence="3">Y-94</strain>
    </source>
</reference>
<feature type="transmembrane region" description="Helical" evidence="1">
    <location>
        <begin position="38"/>
        <end position="60"/>
    </location>
</feature>
<dbReference type="Proteomes" id="UP000053095">
    <property type="component" value="Unassembled WGS sequence"/>
</dbReference>
<protein>
    <submittedName>
        <fullName evidence="2">Uncharacterized protein</fullName>
    </submittedName>
</protein>